<dbReference type="HAMAP" id="MF_01976">
    <property type="entry name" value="Phosphofructokinase_III"/>
    <property type="match status" value="1"/>
</dbReference>
<keyword evidence="5 9" id="KW-0479">Metal-binding</keyword>
<feature type="binding site" evidence="9">
    <location>
        <begin position="133"/>
        <end position="136"/>
    </location>
    <ligand>
        <name>ATP</name>
        <dbReference type="ChEBI" id="CHEBI:30616"/>
    </ligand>
</feature>
<evidence type="ECO:0000256" key="4">
    <source>
        <dbReference type="ARBA" id="ARBA00022679"/>
    </source>
</evidence>
<comment type="subunit">
    <text evidence="9">Homodimer or homotetramer.</text>
</comment>
<evidence type="ECO:0000256" key="8">
    <source>
        <dbReference type="ARBA" id="ARBA00023152"/>
    </source>
</evidence>
<dbReference type="InterPro" id="IPR035966">
    <property type="entry name" value="PKF_sf"/>
</dbReference>
<evidence type="ECO:0000256" key="3">
    <source>
        <dbReference type="ARBA" id="ARBA00022490"/>
    </source>
</evidence>
<dbReference type="RefSeq" id="WP_186921593.1">
    <property type="nucleotide sequence ID" value="NZ_JACOFW010000003.1"/>
</dbReference>
<keyword evidence="7 9" id="KW-0460">Magnesium</keyword>
<evidence type="ECO:0000256" key="9">
    <source>
        <dbReference type="HAMAP-Rule" id="MF_01976"/>
    </source>
</evidence>
<feature type="binding site" evidence="9">
    <location>
        <position position="197"/>
    </location>
    <ligand>
        <name>substrate</name>
        <note>ligand shared between dimeric partners</note>
    </ligand>
</feature>
<organism evidence="11 12">
    <name type="scientific">Undibacterium seohonense</name>
    <dbReference type="NCBI Taxonomy" id="1344950"/>
    <lineage>
        <taxon>Bacteria</taxon>
        <taxon>Pseudomonadati</taxon>
        <taxon>Pseudomonadota</taxon>
        <taxon>Betaproteobacteria</taxon>
        <taxon>Burkholderiales</taxon>
        <taxon>Oxalobacteraceae</taxon>
        <taxon>Undibacterium</taxon>
    </lineage>
</organism>
<comment type="similarity">
    <text evidence="9">Belongs to the phosphofructokinase type A (PFKA) family. Mixed-substrate PFK group III subfamily.</text>
</comment>
<dbReference type="InterPro" id="IPR015912">
    <property type="entry name" value="Phosphofructokinase_CS"/>
</dbReference>
<evidence type="ECO:0000313" key="12">
    <source>
        <dbReference type="Proteomes" id="UP000648257"/>
    </source>
</evidence>
<name>A0ABR6X0P9_9BURK</name>
<dbReference type="InterPro" id="IPR000023">
    <property type="entry name" value="Phosphofructokinase_dom"/>
</dbReference>
<keyword evidence="8 9" id="KW-0324">Glycolysis</keyword>
<evidence type="ECO:0000256" key="7">
    <source>
        <dbReference type="ARBA" id="ARBA00022842"/>
    </source>
</evidence>
<feature type="binding site" evidence="9">
    <location>
        <position position="24"/>
    </location>
    <ligand>
        <name>ATP</name>
        <dbReference type="ChEBI" id="CHEBI:30616"/>
    </ligand>
</feature>
<dbReference type="InterPro" id="IPR012829">
    <property type="entry name" value="Phosphofructokinase_III"/>
</dbReference>
<evidence type="ECO:0000256" key="6">
    <source>
        <dbReference type="ARBA" id="ARBA00022777"/>
    </source>
</evidence>
<dbReference type="InterPro" id="IPR012003">
    <property type="entry name" value="ATP_PFK_prok-type"/>
</dbReference>
<comment type="cofactor">
    <cofactor evidence="1 9">
        <name>Mg(2+)</name>
        <dbReference type="ChEBI" id="CHEBI:18420"/>
    </cofactor>
</comment>
<dbReference type="PANTHER" id="PTHR13697">
    <property type="entry name" value="PHOSPHOFRUCTOKINASE"/>
    <property type="match status" value="1"/>
</dbReference>
<comment type="pathway">
    <text evidence="2 9">Carbohydrate degradation; glycolysis; D-glyceraldehyde 3-phosphate and glycerone phosphate from D-glucose: step 3/4.</text>
</comment>
<comment type="catalytic activity">
    <reaction evidence="9">
        <text>beta-D-fructose 6-phosphate + ATP = beta-D-fructose 1,6-bisphosphate + ADP + H(+)</text>
        <dbReference type="Rhea" id="RHEA:16109"/>
        <dbReference type="ChEBI" id="CHEBI:15378"/>
        <dbReference type="ChEBI" id="CHEBI:30616"/>
        <dbReference type="ChEBI" id="CHEBI:32966"/>
        <dbReference type="ChEBI" id="CHEBI:57634"/>
        <dbReference type="ChEBI" id="CHEBI:456216"/>
        <dbReference type="EC" id="2.7.1.11"/>
    </reaction>
</comment>
<evidence type="ECO:0000256" key="5">
    <source>
        <dbReference type="ARBA" id="ARBA00022723"/>
    </source>
</evidence>
<protein>
    <recommendedName>
        <fullName evidence="9">ATP-dependent 6-phosphofructokinase</fullName>
        <shortName evidence="9">ATP-PFK</shortName>
        <shortName evidence="9">Phosphofructokinase</shortName>
        <ecNumber evidence="9">2.7.1.11</ecNumber>
    </recommendedName>
    <alternativeName>
        <fullName evidence="9">Phosphohexokinase</fullName>
    </alternativeName>
</protein>
<dbReference type="Pfam" id="PF00365">
    <property type="entry name" value="PFK"/>
    <property type="match status" value="1"/>
</dbReference>
<accession>A0ABR6X0P9</accession>
<feature type="active site" description="Proton acceptor" evidence="9">
    <location>
        <position position="162"/>
    </location>
</feature>
<feature type="binding site" evidence="9">
    <location>
        <position position="134"/>
    </location>
    <ligand>
        <name>Mg(2+)</name>
        <dbReference type="ChEBI" id="CHEBI:18420"/>
        <note>catalytic</note>
    </ligand>
</feature>
<keyword evidence="6 9" id="KW-0418">Kinase</keyword>
<dbReference type="GO" id="GO:0003872">
    <property type="term" value="F:6-phosphofructokinase activity"/>
    <property type="evidence" value="ECO:0007669"/>
    <property type="project" value="UniProtKB-EC"/>
</dbReference>
<dbReference type="PRINTS" id="PR00476">
    <property type="entry name" value="PHFRCTKINASE"/>
</dbReference>
<keyword evidence="12" id="KW-1185">Reference proteome</keyword>
<feature type="binding site" evidence="9">
    <location>
        <position position="300"/>
    </location>
    <ligand>
        <name>substrate</name>
        <note>ligand shared between dimeric partners</note>
    </ligand>
</feature>
<feature type="site" description="Important for substrate specificity; cannot use PPi as phosphoryl donor" evidence="9">
    <location>
        <position position="135"/>
    </location>
</feature>
<dbReference type="EC" id="2.7.1.11" evidence="9"/>
<dbReference type="Gene3D" id="3.40.50.460">
    <property type="entry name" value="Phosphofructokinase domain"/>
    <property type="match status" value="1"/>
</dbReference>
<evidence type="ECO:0000259" key="10">
    <source>
        <dbReference type="Pfam" id="PF00365"/>
    </source>
</evidence>
<dbReference type="Proteomes" id="UP000648257">
    <property type="component" value="Unassembled WGS sequence"/>
</dbReference>
<dbReference type="PIRSF" id="PIRSF000532">
    <property type="entry name" value="ATP_PFK_prok"/>
    <property type="match status" value="1"/>
</dbReference>
<keyword evidence="3 9" id="KW-0963">Cytoplasm</keyword>
<feature type="binding site" description="in other chain" evidence="9">
    <location>
        <begin position="160"/>
        <end position="162"/>
    </location>
    <ligand>
        <name>substrate</name>
        <note>ligand shared between dimeric partners</note>
    </ligand>
</feature>
<dbReference type="NCBIfam" id="NF002872">
    <property type="entry name" value="PRK03202.1"/>
    <property type="match status" value="1"/>
</dbReference>
<feature type="binding site" description="in other chain" evidence="9">
    <location>
        <begin position="204"/>
        <end position="206"/>
    </location>
    <ligand>
        <name>substrate</name>
        <note>ligand shared between dimeric partners</note>
    </ligand>
</feature>
<comment type="subcellular location">
    <subcellularLocation>
        <location evidence="9">Cytoplasm</location>
    </subcellularLocation>
</comment>
<comment type="function">
    <text evidence="9">Catalyzes the phosphorylation of D-fructose 6-phosphate to fructose 1,6-bisphosphate by ATP, the first committing step of glycolysis.</text>
</comment>
<dbReference type="SUPFAM" id="SSF53784">
    <property type="entry name" value="Phosphofructokinase"/>
    <property type="match status" value="1"/>
</dbReference>
<dbReference type="EMBL" id="JACOFW010000003">
    <property type="protein sequence ID" value="MBC3806497.1"/>
    <property type="molecule type" value="Genomic_DNA"/>
</dbReference>
<dbReference type="PROSITE" id="PS00433">
    <property type="entry name" value="PHOSPHOFRUCTOKINASE"/>
    <property type="match status" value="1"/>
</dbReference>
<comment type="caution">
    <text evidence="11">The sequence shown here is derived from an EMBL/GenBank/DDBJ whole genome shotgun (WGS) entry which is preliminary data.</text>
</comment>
<dbReference type="PANTHER" id="PTHR13697:SF52">
    <property type="entry name" value="ATP-DEPENDENT 6-PHOSPHOFRUCTOKINASE 3"/>
    <property type="match status" value="1"/>
</dbReference>
<feature type="domain" description="Phosphofructokinase" evidence="10">
    <location>
        <begin position="16"/>
        <end position="332"/>
    </location>
</feature>
<sequence>MSVNIPNSNTSNPIRRIAITTGGGDAPGLNAVIRAVVLSASQRGWTCFGIREGFNGILRPDRFPIDGVFALGKDQVRGINHLGGTILGTTNHGNPMRFVMTNADGSEYEVDRTDDIIEHLRGMNIDALICIGGDGTLTIAHALHQRGLARGLRVIGVPKTIDNDLDKTYTTFGFDTAVAFATDCIDRLHSTAESHRRIMVVEVMGRYAGWIALHAGMASTAHAILIPEIPYDINQVVQKIHARTKAGRHYSIVVVAEGARAKDGQRVLEEQAHLGGVERLGGVGEQLARQLEAITGKEARAVVLGHLLRGGSPTSFDRLSAMRFGAAAVRALDEGYSGIMVALAFPNVEYVNLDEVAGRMKGVPLDGDTLQTGRDIGISFGD</sequence>
<keyword evidence="9" id="KW-0067">ATP-binding</keyword>
<dbReference type="InterPro" id="IPR022953">
    <property type="entry name" value="ATP_PFK"/>
</dbReference>
<reference evidence="11 12" key="1">
    <citation type="submission" date="2020-08" db="EMBL/GenBank/DDBJ databases">
        <title>Novel species isolated from subtropical streams in China.</title>
        <authorList>
            <person name="Lu H."/>
        </authorList>
    </citation>
    <scope>NUCLEOTIDE SEQUENCE [LARGE SCALE GENOMIC DNA]</scope>
    <source>
        <strain evidence="11 12">KACC 16656</strain>
    </source>
</reference>
<keyword evidence="9" id="KW-0547">Nucleotide-binding</keyword>
<evidence type="ECO:0000256" key="2">
    <source>
        <dbReference type="ARBA" id="ARBA00004679"/>
    </source>
</evidence>
<comment type="caution">
    <text evidence="9">Lacks conserved residue(s) required for the propagation of feature annotation.</text>
</comment>
<proteinExistence type="inferred from homology"/>
<evidence type="ECO:0000313" key="11">
    <source>
        <dbReference type="EMBL" id="MBC3806497.1"/>
    </source>
</evidence>
<feature type="binding site" description="in other chain" evidence="9">
    <location>
        <position position="257"/>
    </location>
    <ligand>
        <name>substrate</name>
        <note>ligand shared between dimeric partners</note>
    </ligand>
</feature>
<feature type="binding site" description="in other chain" evidence="9">
    <location>
        <begin position="306"/>
        <end position="309"/>
    </location>
    <ligand>
        <name>substrate</name>
        <note>ligand shared between dimeric partners</note>
    </ligand>
</feature>
<keyword evidence="4 9" id="KW-0808">Transferase</keyword>
<dbReference type="Gene3D" id="3.40.50.450">
    <property type="match status" value="1"/>
</dbReference>
<evidence type="ECO:0000256" key="1">
    <source>
        <dbReference type="ARBA" id="ARBA00001946"/>
    </source>
</evidence>
<gene>
    <name evidence="9" type="primary">pfkA</name>
    <name evidence="11" type="ORF">H8K52_03925</name>
</gene>